<evidence type="ECO:0000256" key="1">
    <source>
        <dbReference type="ARBA" id="ARBA00022468"/>
    </source>
</evidence>
<keyword evidence="1" id="KW-0343">GTPase activation</keyword>
<dbReference type="SMART" id="SM00568">
    <property type="entry name" value="GRAM"/>
    <property type="match status" value="2"/>
</dbReference>
<dbReference type="Gene3D" id="1.10.10.750">
    <property type="entry name" value="Ypt/Rab-GAP domain of gyp1p, domain 1"/>
    <property type="match status" value="1"/>
</dbReference>
<dbReference type="SUPFAM" id="SSF47923">
    <property type="entry name" value="Ypt/Rab-GAP domain of gyp1p"/>
    <property type="match status" value="2"/>
</dbReference>
<dbReference type="SUPFAM" id="SSF47473">
    <property type="entry name" value="EF-hand"/>
    <property type="match status" value="1"/>
</dbReference>
<dbReference type="AlphaFoldDB" id="A0A4W4ELQ5"/>
<evidence type="ECO:0000313" key="6">
    <source>
        <dbReference type="Proteomes" id="UP000314983"/>
    </source>
</evidence>
<dbReference type="PROSITE" id="PS50086">
    <property type="entry name" value="TBC_RABGAP"/>
    <property type="match status" value="1"/>
</dbReference>
<feature type="domain" description="Rab-GAP TBC" evidence="4">
    <location>
        <begin position="495"/>
        <end position="682"/>
    </location>
</feature>
<dbReference type="FunFam" id="2.30.29.30:FF:000013">
    <property type="entry name" value="Putative TBC1 domain family member 8B"/>
    <property type="match status" value="1"/>
</dbReference>
<dbReference type="FunFam" id="1.10.8.270:FF:000002">
    <property type="entry name" value="TBC1 domain family member 9B"/>
    <property type="match status" value="1"/>
</dbReference>
<dbReference type="InterPro" id="IPR004182">
    <property type="entry name" value="GRAM"/>
</dbReference>
<dbReference type="PANTHER" id="PTHR47666:SF2">
    <property type="entry name" value="TBC1 DOMAIN FAMILY MEMBER 8 ISOFORM X1"/>
    <property type="match status" value="1"/>
</dbReference>
<dbReference type="SMART" id="SM00164">
    <property type="entry name" value="TBC"/>
    <property type="match status" value="1"/>
</dbReference>
<dbReference type="Pfam" id="PF00566">
    <property type="entry name" value="RabGAP-TBC"/>
    <property type="match status" value="1"/>
</dbReference>
<evidence type="ECO:0000313" key="5">
    <source>
        <dbReference type="Ensembl" id="ENSEEEP00000013093.2"/>
    </source>
</evidence>
<reference evidence="5" key="5">
    <citation type="submission" date="2025-09" db="UniProtKB">
        <authorList>
            <consortium name="Ensembl"/>
        </authorList>
    </citation>
    <scope>IDENTIFICATION</scope>
</reference>
<reference evidence="6" key="2">
    <citation type="journal article" date="2017" name="Sci. Adv.">
        <title>A tail of two voltages: Proteomic comparison of the three electric organs of the electric eel.</title>
        <authorList>
            <person name="Traeger L.L."/>
            <person name="Sabat G."/>
            <person name="Barrett-Wilt G.A."/>
            <person name="Wells G.B."/>
            <person name="Sussman M.R."/>
        </authorList>
    </citation>
    <scope>NUCLEOTIDE SEQUENCE [LARGE SCALE GENOMIC DNA]</scope>
</reference>
<sequence>MWLTPDEVSLKSALKLWVTEKTNDYFLLQRRRGHGDTGGKITGMLVGALDTVLDSNARMAPFRILLKVPGSQVSWVIASGATAEEVQKHWRWLDQNLLPYMAVFENKQDAASFAQGKVKGLIAEEVLGGQAALEDDPVRFREVLARFTQHFALPPQEKLVAQYTCCCWKGHVPRQGVLYLSANHLAFYSFLLGKEVKLLIPWVEITGLERVSLGLLTDVIRVRTRHRQRDFSMFLDVDEVMTVMGQLADVALRRLLDAGGLELNPTLQQPTSLTKRILEHQALCQYVLSLFGLPRSEGLREVLSCSVWTPHARCHTPGKLYATDNYVAFSSRQEGHCSLLIPLAEVLSIEKAESTSALPNPVIISVKSKRAFQLIELAQRDELLDSLGERLRTLHWRQAVAHGQSQRKKSLISPTPYYTFCYDTAGSEENSALSDDMLRCTVLTESLISTFQGSHLDLAKHKCTKERLWEDHFAEFGRGVHMFRTDKIRKLVSMGIPECLRGELWLTFSDACSSLAGNPDYYADMVEQSLGQASIATEEIERDLHRSLPEHTAFQNETGIAALRRVLTAYAHRNPNIGYCQSMNILASVLLLYTREEEAFWLLVTVCERMLPDYFNRRVIGAQVDQSVFEELIQERLPHIADHITDLSPLASVSLSWFLTLFLSVLPFHSAIYVLDCFFYHGIKAIFQLGLAVLDANATELCASTDDGQALMTLTSFLEKVRDDKELCVCAEEAGPAGHTHITDLINDAYEKFGDLTVRQLEMMRCRHRIQVLQGHEDTTKENTLRLVSPDVSLSQEDLSSLYDLFKTEHFISLYWGDVVCPAPVVPRVRSRACPEQYHVDRAQFKSLYQLLAPWHCGPHTDTVAQRTFYLLNEDGDSHVSFTKFAQWIDTLYNGELNEKVRLLYRLHIPPALTETEDHSSVKSPILSTTRPLFVELPNGERKSYEDQLKQMLNDFAKEKEKGLEKSLLHMNQREFVQFCKTFCSMFHGDCSENELFQAIAMVTSLVLQIGEARHKGRTSEAGLNVTQEEGESVQQAASCSGEGSSEAQVEGDWTVYRETRGGTHQTRTWESNIEENMT</sequence>
<organism evidence="5 6">
    <name type="scientific">Electrophorus electricus</name>
    <name type="common">Electric eel</name>
    <name type="synonym">Gymnotus electricus</name>
    <dbReference type="NCBI Taxonomy" id="8005"/>
    <lineage>
        <taxon>Eukaryota</taxon>
        <taxon>Metazoa</taxon>
        <taxon>Chordata</taxon>
        <taxon>Craniata</taxon>
        <taxon>Vertebrata</taxon>
        <taxon>Euteleostomi</taxon>
        <taxon>Actinopterygii</taxon>
        <taxon>Neopterygii</taxon>
        <taxon>Teleostei</taxon>
        <taxon>Ostariophysi</taxon>
        <taxon>Gymnotiformes</taxon>
        <taxon>Gymnotoidei</taxon>
        <taxon>Gymnotidae</taxon>
        <taxon>Electrophorus</taxon>
    </lineage>
</organism>
<feature type="region of interest" description="Disordered" evidence="3">
    <location>
        <begin position="1019"/>
        <end position="1048"/>
    </location>
</feature>
<reference evidence="5" key="3">
    <citation type="submission" date="2020-05" db="EMBL/GenBank/DDBJ databases">
        <title>Electrophorus electricus (electric eel) genome, fEleEle1, primary haplotype.</title>
        <authorList>
            <person name="Myers G."/>
            <person name="Meyer A."/>
            <person name="Fedrigo O."/>
            <person name="Formenti G."/>
            <person name="Rhie A."/>
            <person name="Tracey A."/>
            <person name="Sims Y."/>
            <person name="Jarvis E.D."/>
        </authorList>
    </citation>
    <scope>NUCLEOTIDE SEQUENCE [LARGE SCALE GENOMIC DNA]</scope>
</reference>
<keyword evidence="6" id="KW-1185">Reference proteome</keyword>
<evidence type="ECO:0000259" key="4">
    <source>
        <dbReference type="PROSITE" id="PS50086"/>
    </source>
</evidence>
<dbReference type="GeneTree" id="ENSGT00940000158977"/>
<dbReference type="Gene3D" id="1.10.238.10">
    <property type="entry name" value="EF-hand"/>
    <property type="match status" value="1"/>
</dbReference>
<dbReference type="InterPro" id="IPR000195">
    <property type="entry name" value="Rab-GAP-TBC_dom"/>
</dbReference>
<name>A0A4W4ELQ5_ELEEL</name>
<dbReference type="Pfam" id="PF02893">
    <property type="entry name" value="GRAM"/>
    <property type="match status" value="2"/>
</dbReference>
<reference evidence="5" key="4">
    <citation type="submission" date="2025-08" db="UniProtKB">
        <authorList>
            <consortium name="Ensembl"/>
        </authorList>
    </citation>
    <scope>IDENTIFICATION</scope>
</reference>
<dbReference type="InterPro" id="IPR011993">
    <property type="entry name" value="PH-like_dom_sf"/>
</dbReference>
<dbReference type="InterPro" id="IPR035969">
    <property type="entry name" value="Rab-GAP_TBC_sf"/>
</dbReference>
<dbReference type="Gene3D" id="1.10.472.80">
    <property type="entry name" value="Ypt/Rab-GAP domain of gyp1p, domain 3"/>
    <property type="match status" value="1"/>
</dbReference>
<dbReference type="Gene3D" id="2.30.29.30">
    <property type="entry name" value="Pleckstrin-homology domain (PH domain)/Phosphotyrosine-binding domain (PTB)"/>
    <property type="match status" value="2"/>
</dbReference>
<proteinExistence type="predicted"/>
<dbReference type="GO" id="GO:0003008">
    <property type="term" value="P:system process"/>
    <property type="evidence" value="ECO:0007669"/>
    <property type="project" value="UniProtKB-ARBA"/>
</dbReference>
<dbReference type="InterPro" id="IPR011992">
    <property type="entry name" value="EF-hand-dom_pair"/>
</dbReference>
<protein>
    <recommendedName>
        <fullName evidence="4">Rab-GAP TBC domain-containing protein</fullName>
    </recommendedName>
</protein>
<evidence type="ECO:0000256" key="3">
    <source>
        <dbReference type="SAM" id="MobiDB-lite"/>
    </source>
</evidence>
<dbReference type="Proteomes" id="UP000314983">
    <property type="component" value="Chromosome 25"/>
</dbReference>
<dbReference type="Ensembl" id="ENSEEET00000013251.2">
    <property type="protein sequence ID" value="ENSEEEP00000013093.2"/>
    <property type="gene ID" value="ENSEEEG00000006574.2"/>
</dbReference>
<evidence type="ECO:0000256" key="2">
    <source>
        <dbReference type="ARBA" id="ARBA00022737"/>
    </source>
</evidence>
<gene>
    <name evidence="5" type="primary">TBC1D8</name>
</gene>
<accession>A0A4W4ELQ5</accession>
<dbReference type="PANTHER" id="PTHR47666">
    <property type="entry name" value="PROTEIN VASCULAR ASSOCIATED DEATH 1, CHLOROPLASTIC"/>
    <property type="match status" value="1"/>
</dbReference>
<keyword evidence="2" id="KW-0677">Repeat</keyword>
<dbReference type="GO" id="GO:0005096">
    <property type="term" value="F:GTPase activator activity"/>
    <property type="evidence" value="ECO:0007669"/>
    <property type="project" value="UniProtKB-KW"/>
</dbReference>
<reference evidence="6" key="1">
    <citation type="journal article" date="2014" name="Science">
        <title>Nonhuman genetics. Genomic basis for the convergent evolution of electric organs.</title>
        <authorList>
            <person name="Gallant J.R."/>
            <person name="Traeger L.L."/>
            <person name="Volkening J.D."/>
            <person name="Moffett H."/>
            <person name="Chen P.H."/>
            <person name="Novina C.D."/>
            <person name="Phillips G.N.Jr."/>
            <person name="Anand R."/>
            <person name="Wells G.B."/>
            <person name="Pinch M."/>
            <person name="Guth R."/>
            <person name="Unguez G.A."/>
            <person name="Albert J.S."/>
            <person name="Zakon H.H."/>
            <person name="Samanta M.P."/>
            <person name="Sussman M.R."/>
        </authorList>
    </citation>
    <scope>NUCLEOTIDE SEQUENCE [LARGE SCALE GENOMIC DNA]</scope>
</reference>
<dbReference type="Gene3D" id="1.10.8.270">
    <property type="entry name" value="putative rabgap domain of human tbc1 domain family member 14 like domains"/>
    <property type="match status" value="1"/>
</dbReference>
<feature type="compositionally biased region" description="Low complexity" evidence="3">
    <location>
        <begin position="1035"/>
        <end position="1048"/>
    </location>
</feature>